<evidence type="ECO:0000313" key="1">
    <source>
        <dbReference type="EMBL" id="MDQ2069104.1"/>
    </source>
</evidence>
<comment type="caution">
    <text evidence="1">The sequence shown here is derived from an EMBL/GenBank/DDBJ whole genome shotgun (WGS) entry which is preliminary data.</text>
</comment>
<keyword evidence="2" id="KW-1185">Reference proteome</keyword>
<accession>A0ABU0W578</accession>
<dbReference type="PANTHER" id="PTHR37211:SF1">
    <property type="entry name" value="EXPRESSED PROTEIN"/>
    <property type="match status" value="1"/>
</dbReference>
<dbReference type="SUPFAM" id="SSF53335">
    <property type="entry name" value="S-adenosyl-L-methionine-dependent methyltransferases"/>
    <property type="match status" value="1"/>
</dbReference>
<proteinExistence type="predicted"/>
<name>A0ABU0W578_9GAMM</name>
<protein>
    <submittedName>
        <fullName evidence="1">Class I SAM-dependent methyltransferase</fullName>
        <ecNumber evidence="1">2.1.-.-</ecNumber>
    </submittedName>
</protein>
<gene>
    <name evidence="1" type="ORF">RBH19_04375</name>
</gene>
<evidence type="ECO:0000313" key="2">
    <source>
        <dbReference type="Proteomes" id="UP001239019"/>
    </source>
</evidence>
<reference evidence="1 2" key="1">
    <citation type="submission" date="2023-08" db="EMBL/GenBank/DDBJ databases">
        <title>Whole-genome sequencing of halo(alkali)philic microorganisms from hypersaline lakes.</title>
        <authorList>
            <person name="Sorokin D.Y."/>
            <person name="Abbas B."/>
            <person name="Merkel A.Y."/>
        </authorList>
    </citation>
    <scope>NUCLEOTIDE SEQUENCE [LARGE SCALE GENOMIC DNA]</scope>
    <source>
        <strain evidence="1 2">AB-CW4</strain>
    </source>
</reference>
<dbReference type="Gene3D" id="3.40.50.150">
    <property type="entry name" value="Vaccinia Virus protein VP39"/>
    <property type="match status" value="1"/>
</dbReference>
<keyword evidence="1" id="KW-0808">Transferase</keyword>
<dbReference type="GO" id="GO:0032259">
    <property type="term" value="P:methylation"/>
    <property type="evidence" value="ECO:0007669"/>
    <property type="project" value="UniProtKB-KW"/>
</dbReference>
<dbReference type="PANTHER" id="PTHR37211">
    <property type="entry name" value="EXPRESSED PROTEIN"/>
    <property type="match status" value="1"/>
</dbReference>
<sequence length="274" mass="31609">MAKPKKRQKSPTEASRADRHVLYEQSVQEPEAEMDFVESVFTDMRGRAPITIREDFCGTAYSSSHWVQRKPEHRAFAVDIDADVLAWGRDNHVASLTADQQARITLIEGDVKTVKTEKVDALLAMNFSYYLFKTREGLRDYFRRARENLVDDGVLFLDAFGGYDAFRELEEERECDGFDYIWDQATYDPITGDMTCHIHFAFEDGSELREAFTYHWRLWTLPEIQEILKEAGFRDVTVYWEGTDEETGEGDGEFTAAEQGEADAGWICYVVAER</sequence>
<dbReference type="Proteomes" id="UP001239019">
    <property type="component" value="Unassembled WGS sequence"/>
</dbReference>
<organism evidence="1 2">
    <name type="scientific">Natronospira bacteriovora</name>
    <dbReference type="NCBI Taxonomy" id="3069753"/>
    <lineage>
        <taxon>Bacteria</taxon>
        <taxon>Pseudomonadati</taxon>
        <taxon>Pseudomonadota</taxon>
        <taxon>Gammaproteobacteria</taxon>
        <taxon>Natronospirales</taxon>
        <taxon>Natronospiraceae</taxon>
        <taxon>Natronospira</taxon>
    </lineage>
</organism>
<dbReference type="RefSeq" id="WP_306727598.1">
    <property type="nucleotide sequence ID" value="NZ_JAVDDT010000002.1"/>
</dbReference>
<dbReference type="InterPro" id="IPR029063">
    <property type="entry name" value="SAM-dependent_MTases_sf"/>
</dbReference>
<dbReference type="Gene3D" id="2.20.25.110">
    <property type="entry name" value="S-adenosyl-L-methionine-dependent methyltransferases"/>
    <property type="match status" value="1"/>
</dbReference>
<keyword evidence="1" id="KW-0489">Methyltransferase</keyword>
<dbReference type="EMBL" id="JAVDDT010000002">
    <property type="protein sequence ID" value="MDQ2069104.1"/>
    <property type="molecule type" value="Genomic_DNA"/>
</dbReference>
<dbReference type="EC" id="2.1.-.-" evidence="1"/>
<dbReference type="GO" id="GO:0008168">
    <property type="term" value="F:methyltransferase activity"/>
    <property type="evidence" value="ECO:0007669"/>
    <property type="project" value="UniProtKB-KW"/>
</dbReference>